<dbReference type="Pfam" id="PF05016">
    <property type="entry name" value="ParE_toxin"/>
    <property type="match status" value="1"/>
</dbReference>
<organism evidence="3 4">
    <name type="scientific">Candidatus Vogelbacteria bacterium CG10_big_fil_rev_8_21_14_0_10_51_16</name>
    <dbReference type="NCBI Taxonomy" id="1975045"/>
    <lineage>
        <taxon>Bacteria</taxon>
        <taxon>Candidatus Vogeliibacteriota</taxon>
    </lineage>
</organism>
<dbReference type="InterPro" id="IPR007712">
    <property type="entry name" value="RelE/ParE_toxin"/>
</dbReference>
<evidence type="ECO:0000256" key="1">
    <source>
        <dbReference type="ARBA" id="ARBA00006226"/>
    </source>
</evidence>
<gene>
    <name evidence="3" type="ORF">COV10_03515</name>
</gene>
<dbReference type="PANTHER" id="PTHR35601">
    <property type="entry name" value="TOXIN RELE"/>
    <property type="match status" value="1"/>
</dbReference>
<protein>
    <submittedName>
        <fullName evidence="3">Type II toxin-antitoxin system mRNA interferase toxin, RelE/StbE family</fullName>
    </submittedName>
</protein>
<dbReference type="Proteomes" id="UP000228767">
    <property type="component" value="Unassembled WGS sequence"/>
</dbReference>
<reference evidence="3 4" key="1">
    <citation type="submission" date="2017-09" db="EMBL/GenBank/DDBJ databases">
        <title>Depth-based differentiation of microbial function through sediment-hosted aquifers and enrichment of novel symbionts in the deep terrestrial subsurface.</title>
        <authorList>
            <person name="Probst A.J."/>
            <person name="Ladd B."/>
            <person name="Jarett J.K."/>
            <person name="Geller-Mcgrath D.E."/>
            <person name="Sieber C.M."/>
            <person name="Emerson J.B."/>
            <person name="Anantharaman K."/>
            <person name="Thomas B.C."/>
            <person name="Malmstrom R."/>
            <person name="Stieglmeier M."/>
            <person name="Klingl A."/>
            <person name="Woyke T."/>
            <person name="Ryan C.M."/>
            <person name="Banfield J.F."/>
        </authorList>
    </citation>
    <scope>NUCLEOTIDE SEQUENCE [LARGE SCALE GENOMIC DNA]</scope>
    <source>
        <strain evidence="3">CG10_big_fil_rev_8_21_14_0_10_51_16</strain>
    </source>
</reference>
<dbReference type="Gene3D" id="3.30.2310.20">
    <property type="entry name" value="RelE-like"/>
    <property type="match status" value="1"/>
</dbReference>
<dbReference type="SUPFAM" id="SSF143011">
    <property type="entry name" value="RelE-like"/>
    <property type="match status" value="1"/>
</dbReference>
<comment type="similarity">
    <text evidence="1">Belongs to the RelE toxin family.</text>
</comment>
<evidence type="ECO:0000256" key="2">
    <source>
        <dbReference type="ARBA" id="ARBA00022649"/>
    </source>
</evidence>
<dbReference type="InterPro" id="IPR035093">
    <property type="entry name" value="RelE/ParE_toxin_dom_sf"/>
</dbReference>
<keyword evidence="2" id="KW-1277">Toxin-antitoxin system</keyword>
<comment type="caution">
    <text evidence="3">The sequence shown here is derived from an EMBL/GenBank/DDBJ whole genome shotgun (WGS) entry which is preliminary data.</text>
</comment>
<dbReference type="AlphaFoldDB" id="A0A2H0RE65"/>
<dbReference type="NCBIfam" id="TIGR02385">
    <property type="entry name" value="RelE_StbE"/>
    <property type="match status" value="1"/>
</dbReference>
<dbReference type="EMBL" id="PCYI01000022">
    <property type="protein sequence ID" value="PIR44676.1"/>
    <property type="molecule type" value="Genomic_DNA"/>
</dbReference>
<evidence type="ECO:0000313" key="3">
    <source>
        <dbReference type="EMBL" id="PIR44676.1"/>
    </source>
</evidence>
<name>A0A2H0RE65_9BACT</name>
<accession>A0A2H0RE65</accession>
<evidence type="ECO:0000313" key="4">
    <source>
        <dbReference type="Proteomes" id="UP000228767"/>
    </source>
</evidence>
<proteinExistence type="inferred from homology"/>
<dbReference type="PANTHER" id="PTHR35601:SF1">
    <property type="entry name" value="TOXIN RELE"/>
    <property type="match status" value="1"/>
</dbReference>
<sequence>MSAWTIEFEESAEEELRNLSGMINDRIVEKLHWLEENFDSITPLPLHAQWSGFYKLRIGDWRVIYDISWDDCLLTIVLIGHRTKIYKRR</sequence>